<dbReference type="Proteomes" id="UP000094527">
    <property type="component" value="Unassembled WGS sequence"/>
</dbReference>
<reference evidence="13 14" key="1">
    <citation type="journal article" date="2016" name="Genome Biol. Evol.">
        <title>Gene Family Evolution Reflects Adaptation to Soil Environmental Stressors in the Genome of the Collembolan Orchesella cincta.</title>
        <authorList>
            <person name="Faddeeva-Vakhrusheva A."/>
            <person name="Derks M.F."/>
            <person name="Anvar S.Y."/>
            <person name="Agamennone V."/>
            <person name="Suring W."/>
            <person name="Smit S."/>
            <person name="van Straalen N.M."/>
            <person name="Roelofs D."/>
        </authorList>
    </citation>
    <scope>NUCLEOTIDE SEQUENCE [LARGE SCALE GENOMIC DNA]</scope>
    <source>
        <tissue evidence="13">Mixed pool</tissue>
    </source>
</reference>
<evidence type="ECO:0000256" key="6">
    <source>
        <dbReference type="ARBA" id="ARBA00022989"/>
    </source>
</evidence>
<gene>
    <name evidence="13" type="ORF">Ocin01_14366</name>
</gene>
<evidence type="ECO:0000256" key="7">
    <source>
        <dbReference type="ARBA" id="ARBA00023136"/>
    </source>
</evidence>
<evidence type="ECO:0000256" key="1">
    <source>
        <dbReference type="ARBA" id="ARBA00004189"/>
    </source>
</evidence>
<keyword evidence="4" id="KW-1003">Cell membrane</keyword>
<dbReference type="Pfam" id="PF01130">
    <property type="entry name" value="CD36"/>
    <property type="match status" value="1"/>
</dbReference>
<evidence type="ECO:0000256" key="10">
    <source>
        <dbReference type="ARBA" id="ARBA00023180"/>
    </source>
</evidence>
<evidence type="ECO:0000256" key="8">
    <source>
        <dbReference type="ARBA" id="ARBA00023157"/>
    </source>
</evidence>
<dbReference type="STRING" id="48709.A0A1D2MH36"/>
<keyword evidence="9" id="KW-0675">Receptor</keyword>
<dbReference type="OMA" id="EAGPYAY"/>
<name>A0A1D2MH36_ORCCI</name>
<evidence type="ECO:0000256" key="11">
    <source>
        <dbReference type="ARBA" id="ARBA00040821"/>
    </source>
</evidence>
<organism evidence="13 14">
    <name type="scientific">Orchesella cincta</name>
    <name type="common">Springtail</name>
    <name type="synonym">Podura cincta</name>
    <dbReference type="NCBI Taxonomy" id="48709"/>
    <lineage>
        <taxon>Eukaryota</taxon>
        <taxon>Metazoa</taxon>
        <taxon>Ecdysozoa</taxon>
        <taxon>Arthropoda</taxon>
        <taxon>Hexapoda</taxon>
        <taxon>Collembola</taxon>
        <taxon>Entomobryomorpha</taxon>
        <taxon>Entomobryoidea</taxon>
        <taxon>Orchesellidae</taxon>
        <taxon>Orchesellinae</taxon>
        <taxon>Orchesella</taxon>
    </lineage>
</organism>
<evidence type="ECO:0000256" key="3">
    <source>
        <dbReference type="ARBA" id="ARBA00010532"/>
    </source>
</evidence>
<comment type="caution">
    <text evidence="13">The sequence shown here is derived from an EMBL/GenBank/DDBJ whole genome shotgun (WGS) entry which is preliminary data.</text>
</comment>
<evidence type="ECO:0000256" key="5">
    <source>
        <dbReference type="ARBA" id="ARBA00022692"/>
    </source>
</evidence>
<keyword evidence="14" id="KW-1185">Reference proteome</keyword>
<keyword evidence="6" id="KW-1133">Transmembrane helix</keyword>
<comment type="similarity">
    <text evidence="3">Belongs to the CD36 family.</text>
</comment>
<evidence type="ECO:0000256" key="2">
    <source>
        <dbReference type="ARBA" id="ARBA00004651"/>
    </source>
</evidence>
<evidence type="ECO:0000256" key="12">
    <source>
        <dbReference type="ARBA" id="ARBA00042244"/>
    </source>
</evidence>
<keyword evidence="10" id="KW-0325">Glycoprotein</keyword>
<dbReference type="GO" id="GO:0005901">
    <property type="term" value="C:caveola"/>
    <property type="evidence" value="ECO:0007669"/>
    <property type="project" value="UniProtKB-SubCell"/>
</dbReference>
<keyword evidence="5" id="KW-0812">Transmembrane</keyword>
<dbReference type="PRINTS" id="PR01609">
    <property type="entry name" value="CD36FAMILY"/>
</dbReference>
<accession>A0A1D2MH36</accession>
<protein>
    <recommendedName>
        <fullName evidence="11">Scavenger receptor class B member 1</fullName>
    </recommendedName>
    <alternativeName>
        <fullName evidence="12">SR-BI</fullName>
    </alternativeName>
</protein>
<keyword evidence="8" id="KW-1015">Disulfide bond</keyword>
<keyword evidence="7" id="KW-0472">Membrane</keyword>
<dbReference type="PANTHER" id="PTHR11923:SF110">
    <property type="entry name" value="SCAVENGER RECEPTOR CLASS B MEMBER 1"/>
    <property type="match status" value="1"/>
</dbReference>
<feature type="non-terminal residue" evidence="13">
    <location>
        <position position="1"/>
    </location>
</feature>
<evidence type="ECO:0000313" key="13">
    <source>
        <dbReference type="EMBL" id="ODM92317.1"/>
    </source>
</evidence>
<evidence type="ECO:0000256" key="9">
    <source>
        <dbReference type="ARBA" id="ARBA00023170"/>
    </source>
</evidence>
<dbReference type="GO" id="GO:0005737">
    <property type="term" value="C:cytoplasm"/>
    <property type="evidence" value="ECO:0007669"/>
    <property type="project" value="TreeGrafter"/>
</dbReference>
<evidence type="ECO:0000256" key="4">
    <source>
        <dbReference type="ARBA" id="ARBA00022475"/>
    </source>
</evidence>
<dbReference type="GO" id="GO:0005044">
    <property type="term" value="F:scavenger receptor activity"/>
    <property type="evidence" value="ECO:0007669"/>
    <property type="project" value="TreeGrafter"/>
</dbReference>
<proteinExistence type="inferred from homology"/>
<sequence length="103" mass="11865">RLQLVPGSDAWSKWKDIPVPIIIRFRIFNVTNPVAVQNGAKPKLVEAGPYAYEEKRIKDIIAVDSEKDTITYRQRIIYTFRQDLSNGTEYDRLVVINVPFVVS</sequence>
<dbReference type="InterPro" id="IPR002159">
    <property type="entry name" value="CD36_fam"/>
</dbReference>
<dbReference type="PANTHER" id="PTHR11923">
    <property type="entry name" value="SCAVENGER RECEPTOR CLASS B TYPE-1 SR-B1"/>
    <property type="match status" value="1"/>
</dbReference>
<dbReference type="EMBL" id="LJIJ01001272">
    <property type="protein sequence ID" value="ODM92317.1"/>
    <property type="molecule type" value="Genomic_DNA"/>
</dbReference>
<dbReference type="AlphaFoldDB" id="A0A1D2MH36"/>
<comment type="subcellular location">
    <subcellularLocation>
        <location evidence="2">Cell membrane</location>
        <topology evidence="2">Multi-pass membrane protein</topology>
    </subcellularLocation>
    <subcellularLocation>
        <location evidence="1">Membrane</location>
        <location evidence="1">Caveola</location>
        <topology evidence="1">Multi-pass membrane protein</topology>
    </subcellularLocation>
</comment>
<dbReference type="OrthoDB" id="10024078at2759"/>
<evidence type="ECO:0000313" key="14">
    <source>
        <dbReference type="Proteomes" id="UP000094527"/>
    </source>
</evidence>